<dbReference type="Pfam" id="PF01593">
    <property type="entry name" value="Amino_oxidase"/>
    <property type="match status" value="1"/>
</dbReference>
<dbReference type="EMBL" id="AP027729">
    <property type="protein sequence ID" value="BDZ41543.1"/>
    <property type="molecule type" value="Genomic_DNA"/>
</dbReference>
<dbReference type="NCBIfam" id="TIGR02734">
    <property type="entry name" value="crtI_fam"/>
    <property type="match status" value="1"/>
</dbReference>
<dbReference type="InterPro" id="IPR002937">
    <property type="entry name" value="Amino_oxidase"/>
</dbReference>
<evidence type="ECO:0000259" key="6">
    <source>
        <dbReference type="Pfam" id="PF01593"/>
    </source>
</evidence>
<dbReference type="SUPFAM" id="SSF51905">
    <property type="entry name" value="FAD/NAD(P)-binding domain"/>
    <property type="match status" value="1"/>
</dbReference>
<dbReference type="PANTHER" id="PTHR43734">
    <property type="entry name" value="PHYTOENE DESATURASE"/>
    <property type="match status" value="1"/>
</dbReference>
<dbReference type="InterPro" id="IPR014105">
    <property type="entry name" value="Carotenoid/retinoid_OxRdtase"/>
</dbReference>
<proteinExistence type="inferred from homology"/>
<comment type="pathway">
    <text evidence="1 4">Carotenoid biosynthesis.</text>
</comment>
<keyword evidence="3 4" id="KW-0560">Oxidoreductase</keyword>
<reference evidence="8" key="1">
    <citation type="journal article" date="2019" name="Int. J. Syst. Evol. Microbiol.">
        <title>The Global Catalogue of Microorganisms (GCM) 10K type strain sequencing project: providing services to taxonomists for standard genome sequencing and annotation.</title>
        <authorList>
            <consortium name="The Broad Institute Genomics Platform"/>
            <consortium name="The Broad Institute Genome Sequencing Center for Infectious Disease"/>
            <person name="Wu L."/>
            <person name="Ma J."/>
        </authorList>
    </citation>
    <scope>NUCLEOTIDE SEQUENCE [LARGE SCALE GENOMIC DNA]</scope>
    <source>
        <strain evidence="8">NBRC 108565</strain>
    </source>
</reference>
<evidence type="ECO:0000256" key="2">
    <source>
        <dbReference type="ARBA" id="ARBA00022746"/>
    </source>
</evidence>
<accession>A0ABM8G0J0</accession>
<dbReference type="InterPro" id="IPR036188">
    <property type="entry name" value="FAD/NAD-bd_sf"/>
</dbReference>
<gene>
    <name evidence="7" type="ORF">GCM10025865_08420</name>
</gene>
<organism evidence="7 8">
    <name type="scientific">Paraoerskovia sediminicola</name>
    <dbReference type="NCBI Taxonomy" id="1138587"/>
    <lineage>
        <taxon>Bacteria</taxon>
        <taxon>Bacillati</taxon>
        <taxon>Actinomycetota</taxon>
        <taxon>Actinomycetes</taxon>
        <taxon>Micrococcales</taxon>
        <taxon>Cellulomonadaceae</taxon>
        <taxon>Paraoerskovia</taxon>
    </lineage>
</organism>
<comment type="similarity">
    <text evidence="4">Belongs to the carotenoid/retinoid oxidoreductase family.</text>
</comment>
<feature type="domain" description="Amine oxidase" evidence="6">
    <location>
        <begin position="5"/>
        <end position="322"/>
    </location>
</feature>
<sequence>MSHLDLGDGVLYPRGGMFTLIEAVEKLARDAGVAVRTGADVVAIETEPVRSEHGGVRGLVAGRIPGSRPRARVSGVQLADGEVIPADVVVSGADRFHTETELLAPGLADHPAASWERRGPGISALLVMAGVRGELPELPHHSLFFTHDWPQNFADVLGDGPGSPVADLQVPLPASLYVSRTSATDTATSDTPAAPAGHENIFVLVPFPADERLGANGASQERLEALADAYLEQVGAWAGIPDLVGRVVTRRVVGPAHFHQDLHAWRGTALGMEHTLRQSAMMRLGNRSRRVDGLFHVGGGTIPGVGLPMCVISAELVAKQLLGETSSRPLPTPLRPGFLDASRRRTRA</sequence>
<evidence type="ECO:0000313" key="8">
    <source>
        <dbReference type="Proteomes" id="UP001321475"/>
    </source>
</evidence>
<evidence type="ECO:0000256" key="4">
    <source>
        <dbReference type="RuleBase" id="RU362075"/>
    </source>
</evidence>
<evidence type="ECO:0000256" key="1">
    <source>
        <dbReference type="ARBA" id="ARBA00004829"/>
    </source>
</evidence>
<name>A0ABM8G0J0_9CELL</name>
<protein>
    <recommendedName>
        <fullName evidence="6">Amine oxidase domain-containing protein</fullName>
    </recommendedName>
</protein>
<feature type="region of interest" description="Disordered" evidence="5">
    <location>
        <begin position="326"/>
        <end position="348"/>
    </location>
</feature>
<dbReference type="Gene3D" id="3.50.50.60">
    <property type="entry name" value="FAD/NAD(P)-binding domain"/>
    <property type="match status" value="1"/>
</dbReference>
<evidence type="ECO:0000256" key="3">
    <source>
        <dbReference type="ARBA" id="ARBA00023002"/>
    </source>
</evidence>
<keyword evidence="8" id="KW-1185">Reference proteome</keyword>
<evidence type="ECO:0000256" key="5">
    <source>
        <dbReference type="SAM" id="MobiDB-lite"/>
    </source>
</evidence>
<keyword evidence="2 4" id="KW-0125">Carotenoid biosynthesis</keyword>
<dbReference type="Proteomes" id="UP001321475">
    <property type="component" value="Chromosome"/>
</dbReference>
<evidence type="ECO:0000313" key="7">
    <source>
        <dbReference type="EMBL" id="BDZ41543.1"/>
    </source>
</evidence>
<dbReference type="PANTHER" id="PTHR43734:SF1">
    <property type="entry name" value="PHYTOENE DESATURASE"/>
    <property type="match status" value="1"/>
</dbReference>